<dbReference type="InterPro" id="IPR013977">
    <property type="entry name" value="GcvT_C"/>
</dbReference>
<dbReference type="InterPro" id="IPR006222">
    <property type="entry name" value="GCVT_N"/>
</dbReference>
<protein>
    <submittedName>
        <fullName evidence="5">Uncharacterized protein</fullName>
    </submittedName>
</protein>
<feature type="domain" description="Aminomethyltransferase C-terminal" evidence="4">
    <location>
        <begin position="384"/>
        <end position="441"/>
    </location>
</feature>
<dbReference type="InterPro" id="IPR029043">
    <property type="entry name" value="GcvT/YgfZ_C"/>
</dbReference>
<evidence type="ECO:0000259" key="3">
    <source>
        <dbReference type="Pfam" id="PF01571"/>
    </source>
</evidence>
<dbReference type="InterPro" id="IPR017703">
    <property type="entry name" value="YgfZ/GCV_T_CS"/>
</dbReference>
<evidence type="ECO:0000256" key="1">
    <source>
        <dbReference type="ARBA" id="ARBA00008609"/>
    </source>
</evidence>
<dbReference type="Proteomes" id="UP001172457">
    <property type="component" value="Chromosome 4"/>
</dbReference>
<dbReference type="SUPFAM" id="SSF103025">
    <property type="entry name" value="Folate-binding domain"/>
    <property type="match status" value="1"/>
</dbReference>
<dbReference type="NCBIfam" id="TIGR03317">
    <property type="entry name" value="ygfZ_signature"/>
    <property type="match status" value="1"/>
</dbReference>
<dbReference type="InterPro" id="IPR028896">
    <property type="entry name" value="GcvT/YgfZ/DmdA"/>
</dbReference>
<sequence>MVVLTSSVIHASFTPTTTTSTLRRRSVYQTRRSWFFSCPPAHANAVVCRKKPLAAIPFDISPPPIDHDDLYDDVSNHLQYDDMATAGVEVSEDWVIETFDNDEEALDVVDNGTVVVDLSHYGRIRGKFSGFHVCKLKHNPIILFCHNHNFYVDIIPCDNAFSGEDRIQFLHNQSTANFEALSEGGGCDTVFVTPTARTIDIAQAWIMKTAVTLVVSPSTSGSISEMLNKYIFFADKVEIQDISDKTCLFALVGPKSNQVMVDLNLGDLIGQPYGSHKHYNVGGNPVTVAVGSIVSEEGFSLLMSPAAAGLIWKTLLSRGATPMGSNAWETYRILQGRPAPGSELTDEFNVLEAGLWNAVSLNKGCYKGQETISRLITYDGIKQKLWGIQLSSPVEPGSPITVEGKKVGKLTSYTAGKSGNDHFGLGYIKRKAASKGDTVIVGDDISGIVVDVPYLARQQPLTLNSKP</sequence>
<comment type="similarity">
    <text evidence="1">Belongs to the GcvT family.</text>
</comment>
<dbReference type="PANTHER" id="PTHR43757:SF14">
    <property type="entry name" value="GLYCINE CLEAVAGE T-PROTEIN FAMILY"/>
    <property type="match status" value="1"/>
</dbReference>
<evidence type="ECO:0000313" key="6">
    <source>
        <dbReference type="Proteomes" id="UP001172457"/>
    </source>
</evidence>
<dbReference type="PANTHER" id="PTHR43757">
    <property type="entry name" value="AMINOMETHYLTRANSFERASE"/>
    <property type="match status" value="1"/>
</dbReference>
<dbReference type="Pfam" id="PF01571">
    <property type="entry name" value="GCV_T"/>
    <property type="match status" value="1"/>
</dbReference>
<keyword evidence="2" id="KW-0809">Transit peptide</keyword>
<accession>A0AA38TJD4</accession>
<organism evidence="5 6">
    <name type="scientific">Centaurea solstitialis</name>
    <name type="common">yellow star-thistle</name>
    <dbReference type="NCBI Taxonomy" id="347529"/>
    <lineage>
        <taxon>Eukaryota</taxon>
        <taxon>Viridiplantae</taxon>
        <taxon>Streptophyta</taxon>
        <taxon>Embryophyta</taxon>
        <taxon>Tracheophyta</taxon>
        <taxon>Spermatophyta</taxon>
        <taxon>Magnoliopsida</taxon>
        <taxon>eudicotyledons</taxon>
        <taxon>Gunneridae</taxon>
        <taxon>Pentapetalae</taxon>
        <taxon>asterids</taxon>
        <taxon>campanulids</taxon>
        <taxon>Asterales</taxon>
        <taxon>Asteraceae</taxon>
        <taxon>Carduoideae</taxon>
        <taxon>Cardueae</taxon>
        <taxon>Centaureinae</taxon>
        <taxon>Centaurea</taxon>
    </lineage>
</organism>
<dbReference type="AlphaFoldDB" id="A0AA38TJD4"/>
<dbReference type="Pfam" id="PF08669">
    <property type="entry name" value="GCV_T_C"/>
    <property type="match status" value="1"/>
</dbReference>
<proteinExistence type="inferred from homology"/>
<gene>
    <name evidence="5" type="ORF">OSB04_016582</name>
</gene>
<dbReference type="FunFam" id="3.30.1360.120:FF:000021">
    <property type="entry name" value="Slr0635 protein"/>
    <property type="match status" value="1"/>
</dbReference>
<dbReference type="InterPro" id="IPR027266">
    <property type="entry name" value="TrmE/GcvT-like"/>
</dbReference>
<comment type="caution">
    <text evidence="5">The sequence shown here is derived from an EMBL/GenBank/DDBJ whole genome shotgun (WGS) entry which is preliminary data.</text>
</comment>
<dbReference type="SUPFAM" id="SSF101790">
    <property type="entry name" value="Aminomethyltransferase beta-barrel domain"/>
    <property type="match status" value="1"/>
</dbReference>
<evidence type="ECO:0000313" key="5">
    <source>
        <dbReference type="EMBL" id="KAJ9552537.1"/>
    </source>
</evidence>
<dbReference type="GO" id="GO:0005739">
    <property type="term" value="C:mitochondrion"/>
    <property type="evidence" value="ECO:0007669"/>
    <property type="project" value="TreeGrafter"/>
</dbReference>
<feature type="domain" description="GCVT N-terminal" evidence="3">
    <location>
        <begin position="161"/>
        <end position="363"/>
    </location>
</feature>
<evidence type="ECO:0000256" key="2">
    <source>
        <dbReference type="ARBA" id="ARBA00022946"/>
    </source>
</evidence>
<dbReference type="Gene3D" id="3.30.1360.120">
    <property type="entry name" value="Probable tRNA modification gtpase trme, domain 1"/>
    <property type="match status" value="1"/>
</dbReference>
<dbReference type="EMBL" id="JARYMX010000004">
    <property type="protein sequence ID" value="KAJ9552537.1"/>
    <property type="molecule type" value="Genomic_DNA"/>
</dbReference>
<name>A0AA38TJD4_9ASTR</name>
<keyword evidence="6" id="KW-1185">Reference proteome</keyword>
<reference evidence="5" key="1">
    <citation type="submission" date="2023-03" db="EMBL/GenBank/DDBJ databases">
        <title>Chromosome-scale reference genome and RAD-based genetic map of yellow starthistle (Centaurea solstitialis) reveal putative structural variation and QTLs associated with invader traits.</title>
        <authorList>
            <person name="Reatini B."/>
            <person name="Cang F.A."/>
            <person name="Jiang Q."/>
            <person name="Mckibben M.T.W."/>
            <person name="Barker M.S."/>
            <person name="Rieseberg L.H."/>
            <person name="Dlugosch K.M."/>
        </authorList>
    </citation>
    <scope>NUCLEOTIDE SEQUENCE</scope>
    <source>
        <strain evidence="5">CAN-66</strain>
        <tissue evidence="5">Leaf</tissue>
    </source>
</reference>
<evidence type="ECO:0000259" key="4">
    <source>
        <dbReference type="Pfam" id="PF08669"/>
    </source>
</evidence>